<proteinExistence type="inferred from homology"/>
<evidence type="ECO:0000256" key="5">
    <source>
        <dbReference type="ARBA" id="ARBA00022729"/>
    </source>
</evidence>
<keyword evidence="8 9" id="KW-0998">Cell outer membrane</keyword>
<evidence type="ECO:0000256" key="1">
    <source>
        <dbReference type="ARBA" id="ARBA00004571"/>
    </source>
</evidence>
<dbReference type="InterPro" id="IPR039426">
    <property type="entry name" value="TonB-dep_rcpt-like"/>
</dbReference>
<dbReference type="GO" id="GO:0015344">
    <property type="term" value="F:siderophore uptake transmembrane transporter activity"/>
    <property type="evidence" value="ECO:0007669"/>
    <property type="project" value="TreeGrafter"/>
</dbReference>
<dbReference type="InterPro" id="IPR036942">
    <property type="entry name" value="Beta-barrel_TonB_sf"/>
</dbReference>
<evidence type="ECO:0000256" key="2">
    <source>
        <dbReference type="ARBA" id="ARBA00022448"/>
    </source>
</evidence>
<dbReference type="PROSITE" id="PS01156">
    <property type="entry name" value="TONB_DEPENDENT_REC_2"/>
    <property type="match status" value="1"/>
</dbReference>
<organism evidence="11 12">
    <name type="scientific">Chryseobacterium rhizoplanae</name>
    <dbReference type="NCBI Taxonomy" id="1609531"/>
    <lineage>
        <taxon>Bacteria</taxon>
        <taxon>Pseudomonadati</taxon>
        <taxon>Bacteroidota</taxon>
        <taxon>Flavobacteriia</taxon>
        <taxon>Flavobacteriales</taxon>
        <taxon>Weeksellaceae</taxon>
        <taxon>Chryseobacterium group</taxon>
        <taxon>Chryseobacterium</taxon>
    </lineage>
</organism>
<evidence type="ECO:0000313" key="11">
    <source>
        <dbReference type="EMBL" id="SMO51763.1"/>
    </source>
</evidence>
<feature type="domain" description="TonB-dependent receptor plug" evidence="10">
    <location>
        <begin position="51"/>
        <end position="160"/>
    </location>
</feature>
<dbReference type="GO" id="GO:0044718">
    <property type="term" value="P:siderophore transmembrane transport"/>
    <property type="evidence" value="ECO:0007669"/>
    <property type="project" value="TreeGrafter"/>
</dbReference>
<dbReference type="InterPro" id="IPR037066">
    <property type="entry name" value="Plug_dom_sf"/>
</dbReference>
<sequence length="848" mass="93785">MKLINKSMLSAVITLSTASVYYAQQVQDTVKTKSNDIEQVVLTGVADIAKDRKTPVAVSTIKEAQIVEKLGNQEFPEILNTTPSVYATKGGGGFGDSKLNIRGFSQNNIAVMVNGMPVNDMENGSVYWSNWAGLSDVTSAMQVQRGLGSSKLAIASIGGTVNILTRSSDKKQGGIVSLGVGNNDYVKSLFAYNTGKSEKGWSSSFLMSRTAGSMYADGTKFEGYNYYFALGYQKPGGNHDFQFTITGAPQWHNQRSYASTIDNYILYNQDHDGTPDRKYNSDWGYLNGREYSARVNYYHKPVMSLNWDWRISEKSKLNTVVYASFGRGGGTNTTGTANGKALSTFRDPNTGLYNFDAIYAANQASNPTKGILIRNASINSHNWFGLISSFNHTFNENFKISAGVDARYYQGYHYQVVSDLLGGSGYLDKNNKNIGNNTVTATEGTDPKWNPFGGKLMDINNRIGYSNDSNVLWYGAFGQLEYTKNDFSAFVQGSVSNQGFQRIDNFIIDNVTKSKNGTIMPTTTDYKNLTGYNIKGGLNYNINEHHNVFGNVGYYEKQPFFNSIYRSNENVVSPDATNEKIFGVELGYGFRSSKFNANVNIYRTTWDDRYQRKTGLSYTDPATNVRTTYYAEINGLSEVHQGIEFDANLVLNKFLSAYGMFSVGDWHYNGTANATLFNDADNSPFNLPGTTSNETTLNLDKVKVGESAQMTAALGITVTPVKDLKVDMNWRYANKLYSSLDVYSYSSASAKGALQLPDYHLFDLGISYKIKLKNPSQFFTIRGNVYNLFDTTYIAESLTAIHADDKSGTAANAPTYEQAGKLYKGVATGNQVYFGFGRTWAATLSFNF</sequence>
<name>A0A521BX59_9FLAO</name>
<evidence type="ECO:0000256" key="6">
    <source>
        <dbReference type="ARBA" id="ARBA00023077"/>
    </source>
</evidence>
<dbReference type="Proteomes" id="UP000316916">
    <property type="component" value="Unassembled WGS sequence"/>
</dbReference>
<dbReference type="SUPFAM" id="SSF56935">
    <property type="entry name" value="Porins"/>
    <property type="match status" value="1"/>
</dbReference>
<keyword evidence="11" id="KW-0675">Receptor</keyword>
<protein>
    <submittedName>
        <fullName evidence="11">Outer membrane receptor proteins, mostly Fe transport</fullName>
    </submittedName>
</protein>
<evidence type="ECO:0000313" key="12">
    <source>
        <dbReference type="Proteomes" id="UP000316916"/>
    </source>
</evidence>
<dbReference type="Gene3D" id="2.40.170.20">
    <property type="entry name" value="TonB-dependent receptor, beta-barrel domain"/>
    <property type="match status" value="1"/>
</dbReference>
<dbReference type="Pfam" id="PF07715">
    <property type="entry name" value="Plug"/>
    <property type="match status" value="1"/>
</dbReference>
<keyword evidence="6" id="KW-0798">TonB box</keyword>
<dbReference type="PANTHER" id="PTHR30069:SF29">
    <property type="entry name" value="HEMOGLOBIN AND HEMOGLOBIN-HAPTOGLOBIN-BINDING PROTEIN 1-RELATED"/>
    <property type="match status" value="1"/>
</dbReference>
<keyword evidence="12" id="KW-1185">Reference proteome</keyword>
<dbReference type="Gene3D" id="2.170.130.10">
    <property type="entry name" value="TonB-dependent receptor, plug domain"/>
    <property type="match status" value="1"/>
</dbReference>
<dbReference type="EMBL" id="FXTC01000002">
    <property type="protein sequence ID" value="SMO51763.1"/>
    <property type="molecule type" value="Genomic_DNA"/>
</dbReference>
<keyword evidence="5" id="KW-0732">Signal</keyword>
<comment type="similarity">
    <text evidence="9">Belongs to the TonB-dependent receptor family.</text>
</comment>
<gene>
    <name evidence="11" type="ORF">SAMN06265171_102238</name>
</gene>
<dbReference type="InterPro" id="IPR010917">
    <property type="entry name" value="TonB_rcpt_CS"/>
</dbReference>
<dbReference type="InterPro" id="IPR012910">
    <property type="entry name" value="Plug_dom"/>
</dbReference>
<dbReference type="RefSeq" id="WP_142717220.1">
    <property type="nucleotide sequence ID" value="NZ_FXTC01000002.1"/>
</dbReference>
<dbReference type="PANTHER" id="PTHR30069">
    <property type="entry name" value="TONB-DEPENDENT OUTER MEMBRANE RECEPTOR"/>
    <property type="match status" value="1"/>
</dbReference>
<dbReference type="AlphaFoldDB" id="A0A521BX59"/>
<evidence type="ECO:0000256" key="4">
    <source>
        <dbReference type="ARBA" id="ARBA00022692"/>
    </source>
</evidence>
<keyword evidence="4 9" id="KW-0812">Transmembrane</keyword>
<dbReference type="GO" id="GO:0009279">
    <property type="term" value="C:cell outer membrane"/>
    <property type="evidence" value="ECO:0007669"/>
    <property type="project" value="UniProtKB-SubCell"/>
</dbReference>
<keyword evidence="2 9" id="KW-0813">Transport</keyword>
<accession>A0A521BX59</accession>
<evidence type="ECO:0000256" key="7">
    <source>
        <dbReference type="ARBA" id="ARBA00023136"/>
    </source>
</evidence>
<dbReference type="PROSITE" id="PS52016">
    <property type="entry name" value="TONB_DEPENDENT_REC_3"/>
    <property type="match status" value="1"/>
</dbReference>
<keyword evidence="3 9" id="KW-1134">Transmembrane beta strand</keyword>
<comment type="subcellular location">
    <subcellularLocation>
        <location evidence="1 9">Cell outer membrane</location>
        <topology evidence="1 9">Multi-pass membrane protein</topology>
    </subcellularLocation>
</comment>
<evidence type="ECO:0000256" key="9">
    <source>
        <dbReference type="PROSITE-ProRule" id="PRU01360"/>
    </source>
</evidence>
<evidence type="ECO:0000256" key="8">
    <source>
        <dbReference type="ARBA" id="ARBA00023237"/>
    </source>
</evidence>
<evidence type="ECO:0000259" key="10">
    <source>
        <dbReference type="Pfam" id="PF07715"/>
    </source>
</evidence>
<keyword evidence="7 9" id="KW-0472">Membrane</keyword>
<evidence type="ECO:0000256" key="3">
    <source>
        <dbReference type="ARBA" id="ARBA00022452"/>
    </source>
</evidence>
<reference evidence="11 12" key="1">
    <citation type="submission" date="2017-05" db="EMBL/GenBank/DDBJ databases">
        <authorList>
            <person name="Varghese N."/>
            <person name="Submissions S."/>
        </authorList>
    </citation>
    <scope>NUCLEOTIDE SEQUENCE [LARGE SCALE GENOMIC DNA]</scope>
    <source>
        <strain evidence="11 12">DSM 29371</strain>
    </source>
</reference>